<evidence type="ECO:0000256" key="5">
    <source>
        <dbReference type="ARBA" id="ARBA00013061"/>
    </source>
</evidence>
<keyword evidence="10 15" id="KW-0418">Kinase</keyword>
<feature type="binding site" evidence="14">
    <location>
        <position position="323"/>
    </location>
    <ligand>
        <name>ATP</name>
        <dbReference type="ChEBI" id="CHEBI:30616"/>
    </ligand>
</feature>
<dbReference type="PATRIC" id="fig|1704032.3.peg.77"/>
<dbReference type="FunFam" id="3.40.50.1260:FF:000031">
    <property type="entry name" value="Phosphoglycerate kinase 1"/>
    <property type="match status" value="1"/>
</dbReference>
<feature type="binding site" evidence="13">
    <location>
        <begin position="21"/>
        <end position="23"/>
    </location>
    <ligand>
        <name>substrate</name>
    </ligand>
</feature>
<evidence type="ECO:0000256" key="2">
    <source>
        <dbReference type="ARBA" id="ARBA00004838"/>
    </source>
</evidence>
<dbReference type="Proteomes" id="UP000052020">
    <property type="component" value="Unassembled WGS sequence"/>
</dbReference>
<dbReference type="Pfam" id="PF00162">
    <property type="entry name" value="PGK"/>
    <property type="match status" value="1"/>
</dbReference>
<dbReference type="GO" id="GO:0005829">
    <property type="term" value="C:cytosol"/>
    <property type="evidence" value="ECO:0007669"/>
    <property type="project" value="TreeGrafter"/>
</dbReference>
<dbReference type="AlphaFoldDB" id="A0A0S7XPL6"/>
<reference evidence="16 17" key="1">
    <citation type="journal article" date="2015" name="Microbiome">
        <title>Genomic resolution of linkages in carbon, nitrogen, and sulfur cycling among widespread estuary sediment bacteria.</title>
        <authorList>
            <person name="Baker B.J."/>
            <person name="Lazar C.S."/>
            <person name="Teske A.P."/>
            <person name="Dick G.J."/>
        </authorList>
    </citation>
    <scope>NUCLEOTIDE SEQUENCE [LARGE SCALE GENOMIC DNA]</scope>
    <source>
        <strain evidence="16">DG_56</strain>
    </source>
</reference>
<evidence type="ECO:0000256" key="8">
    <source>
        <dbReference type="ARBA" id="ARBA00022679"/>
    </source>
</evidence>
<dbReference type="InterPro" id="IPR001576">
    <property type="entry name" value="Phosphoglycerate_kinase"/>
</dbReference>
<evidence type="ECO:0000313" key="16">
    <source>
        <dbReference type="EMBL" id="KPJ64421.1"/>
    </source>
</evidence>
<dbReference type="EMBL" id="LIZY01000027">
    <property type="protein sequence ID" value="KPJ64421.1"/>
    <property type="molecule type" value="Genomic_DNA"/>
</dbReference>
<dbReference type="Gene3D" id="3.40.50.1260">
    <property type="entry name" value="Phosphoglycerate kinase, N-terminal domain"/>
    <property type="match status" value="2"/>
</dbReference>
<dbReference type="GO" id="GO:0006094">
    <property type="term" value="P:gluconeogenesis"/>
    <property type="evidence" value="ECO:0007669"/>
    <property type="project" value="TreeGrafter"/>
</dbReference>
<dbReference type="GO" id="GO:0006096">
    <property type="term" value="P:glycolytic process"/>
    <property type="evidence" value="ECO:0007669"/>
    <property type="project" value="UniProtKB-KW"/>
</dbReference>
<dbReference type="GO" id="GO:0043531">
    <property type="term" value="F:ADP binding"/>
    <property type="evidence" value="ECO:0007669"/>
    <property type="project" value="TreeGrafter"/>
</dbReference>
<keyword evidence="7" id="KW-0963">Cytoplasm</keyword>
<dbReference type="PANTHER" id="PTHR11406:SF23">
    <property type="entry name" value="PHOSPHOGLYCERATE KINASE 1, CHLOROPLASTIC-RELATED"/>
    <property type="match status" value="1"/>
</dbReference>
<evidence type="ECO:0000256" key="9">
    <source>
        <dbReference type="ARBA" id="ARBA00022741"/>
    </source>
</evidence>
<dbReference type="PANTHER" id="PTHR11406">
    <property type="entry name" value="PHOSPHOGLYCERATE KINASE"/>
    <property type="match status" value="1"/>
</dbReference>
<evidence type="ECO:0000256" key="3">
    <source>
        <dbReference type="ARBA" id="ARBA00008982"/>
    </source>
</evidence>
<dbReference type="InterPro" id="IPR036043">
    <property type="entry name" value="Phosphoglycerate_kinase_sf"/>
</dbReference>
<feature type="binding site" evidence="13">
    <location>
        <position position="151"/>
    </location>
    <ligand>
        <name>(2R)-3-phosphoglycerate</name>
        <dbReference type="ChEBI" id="CHEBI:58272"/>
    </ligand>
</feature>
<evidence type="ECO:0000313" key="17">
    <source>
        <dbReference type="Proteomes" id="UP000052020"/>
    </source>
</evidence>
<feature type="binding site" evidence="13">
    <location>
        <position position="37"/>
    </location>
    <ligand>
        <name>(2R)-3-phosphoglycerate</name>
        <dbReference type="ChEBI" id="CHEBI:58272"/>
    </ligand>
</feature>
<evidence type="ECO:0000256" key="7">
    <source>
        <dbReference type="ARBA" id="ARBA00022490"/>
    </source>
</evidence>
<evidence type="ECO:0000256" key="6">
    <source>
        <dbReference type="ARBA" id="ARBA00016471"/>
    </source>
</evidence>
<proteinExistence type="inferred from homology"/>
<evidence type="ECO:0000256" key="10">
    <source>
        <dbReference type="ARBA" id="ARBA00022777"/>
    </source>
</evidence>
<feature type="binding site" evidence="13">
    <location>
        <position position="118"/>
    </location>
    <ligand>
        <name>(2R)-3-phosphoglycerate</name>
        <dbReference type="ChEBI" id="CHEBI:58272"/>
    </ligand>
</feature>
<comment type="pathway">
    <text evidence="2">Carbohydrate degradation; glycolysis; pyruvate from D-glyceraldehyde 3-phosphate: step 2/5.</text>
</comment>
<keyword evidence="12" id="KW-0324">Glycolysis</keyword>
<evidence type="ECO:0000256" key="14">
    <source>
        <dbReference type="PIRSR" id="PIRSR000724-2"/>
    </source>
</evidence>
<comment type="similarity">
    <text evidence="3 15">Belongs to the phosphoglycerate kinase family.</text>
</comment>
<name>A0A0S7XPL6_9BACT</name>
<evidence type="ECO:0000256" key="1">
    <source>
        <dbReference type="ARBA" id="ARBA00000642"/>
    </source>
</evidence>
<dbReference type="SUPFAM" id="SSF53748">
    <property type="entry name" value="Phosphoglycerate kinase"/>
    <property type="match status" value="1"/>
</dbReference>
<comment type="catalytic activity">
    <reaction evidence="1 15">
        <text>(2R)-3-phosphoglycerate + ATP = (2R)-3-phospho-glyceroyl phosphate + ADP</text>
        <dbReference type="Rhea" id="RHEA:14801"/>
        <dbReference type="ChEBI" id="CHEBI:30616"/>
        <dbReference type="ChEBI" id="CHEBI:57604"/>
        <dbReference type="ChEBI" id="CHEBI:58272"/>
        <dbReference type="ChEBI" id="CHEBI:456216"/>
        <dbReference type="EC" id="2.7.2.3"/>
    </reaction>
</comment>
<feature type="non-terminal residue" evidence="16">
    <location>
        <position position="336"/>
    </location>
</feature>
<keyword evidence="8 15" id="KW-0808">Transferase</keyword>
<gene>
    <name evidence="16" type="primary">pgk</name>
    <name evidence="16" type="ORF">AMK68_01695</name>
</gene>
<evidence type="ECO:0000256" key="12">
    <source>
        <dbReference type="ARBA" id="ARBA00023152"/>
    </source>
</evidence>
<dbReference type="PROSITE" id="PS00111">
    <property type="entry name" value="PGLYCERATE_KINASE"/>
    <property type="match status" value="1"/>
</dbReference>
<accession>A0A0S7XPL6</accession>
<dbReference type="GO" id="GO:0005524">
    <property type="term" value="F:ATP binding"/>
    <property type="evidence" value="ECO:0007669"/>
    <property type="project" value="UniProtKB-KW"/>
</dbReference>
<feature type="binding site" evidence="14">
    <location>
        <position position="201"/>
    </location>
    <ligand>
        <name>ATP</name>
        <dbReference type="ChEBI" id="CHEBI:30616"/>
    </ligand>
</feature>
<evidence type="ECO:0000256" key="13">
    <source>
        <dbReference type="PIRSR" id="PIRSR000724-1"/>
    </source>
</evidence>
<evidence type="ECO:0000256" key="4">
    <source>
        <dbReference type="ARBA" id="ARBA00011245"/>
    </source>
</evidence>
<dbReference type="FunFam" id="3.40.50.1260:FF:000006">
    <property type="entry name" value="Phosphoglycerate kinase"/>
    <property type="match status" value="1"/>
</dbReference>
<dbReference type="GO" id="GO:0004618">
    <property type="term" value="F:phosphoglycerate kinase activity"/>
    <property type="evidence" value="ECO:0007669"/>
    <property type="project" value="UniProtKB-EC"/>
</dbReference>
<keyword evidence="11 14" id="KW-0067">ATP-binding</keyword>
<comment type="subunit">
    <text evidence="4">Monomer.</text>
</comment>
<sequence>MNKKTIKDIDPAGKTVLVRVDFNVPVDEAGGVADDTRIVAALPTINYLLDHQAKVVLASHFGRPKGIDEKWRMNRIAEVLQDRLGKPVRKVDDCIGPAVQAAVKAMQPGEVLLLENVRFHAQEEKNDPDFARQLASIADIYVNDAFGAAHRAHASTEGVAHCLPAVAGFLMQKELDALGGALDNPVRPFVAVLGGAKVVDKMGVVESLLPKVDALLIGGGMAYTFLKANGHEIGTSLLDTERIDDCRVLMERAAASGQRLELPTDVVVTTELKADAPRKVVPVDSIPADWMGADIGPETCRRFAEVIKGARTAFWNGPVGVFEIDALAEGTRAIAQ</sequence>
<evidence type="ECO:0000256" key="15">
    <source>
        <dbReference type="RuleBase" id="RU000532"/>
    </source>
</evidence>
<keyword evidence="9" id="KW-0547">Nucleotide-binding</keyword>
<evidence type="ECO:0000256" key="11">
    <source>
        <dbReference type="ARBA" id="ARBA00022840"/>
    </source>
</evidence>
<feature type="binding site" evidence="13">
    <location>
        <begin position="60"/>
        <end position="63"/>
    </location>
    <ligand>
        <name>substrate</name>
    </ligand>
</feature>
<protein>
    <recommendedName>
        <fullName evidence="6 15">Phosphoglycerate kinase</fullName>
        <ecNumber evidence="5 15">2.7.2.3</ecNumber>
    </recommendedName>
</protein>
<comment type="caution">
    <text evidence="16">The sequence shown here is derived from an EMBL/GenBank/DDBJ whole genome shotgun (WGS) entry which is preliminary data.</text>
</comment>
<dbReference type="PRINTS" id="PR00477">
    <property type="entry name" value="PHGLYCKINASE"/>
</dbReference>
<organism evidence="16 17">
    <name type="scientific">candidate division KD3-62 bacterium DG_56</name>
    <dbReference type="NCBI Taxonomy" id="1704032"/>
    <lineage>
        <taxon>Bacteria</taxon>
        <taxon>candidate division KD3-62</taxon>
    </lineage>
</organism>
<dbReference type="PIRSF" id="PIRSF000724">
    <property type="entry name" value="Pgk"/>
    <property type="match status" value="1"/>
</dbReference>
<dbReference type="InterPro" id="IPR015911">
    <property type="entry name" value="Phosphoglycerate_kinase_CS"/>
</dbReference>
<dbReference type="InterPro" id="IPR015824">
    <property type="entry name" value="Phosphoglycerate_kinase_N"/>
</dbReference>
<dbReference type="EC" id="2.7.2.3" evidence="5 15"/>